<evidence type="ECO:0000256" key="1">
    <source>
        <dbReference type="SAM" id="MobiDB-lite"/>
    </source>
</evidence>
<gene>
    <name evidence="2" type="ORF">GDO81_018235</name>
</gene>
<proteinExistence type="predicted"/>
<dbReference type="Proteomes" id="UP000824782">
    <property type="component" value="Unassembled WGS sequence"/>
</dbReference>
<sequence length="71" mass="7921">MFCSLNTPIGAKSHSESHNNGRSGKHTGSARLGQVFNRCLHWNCVACDRILAQWHRLSCDRNQGAAVRRSD</sequence>
<evidence type="ECO:0000313" key="3">
    <source>
        <dbReference type="Proteomes" id="UP000824782"/>
    </source>
</evidence>
<accession>A0AAV7AAH5</accession>
<protein>
    <submittedName>
        <fullName evidence="2">Uncharacterized protein</fullName>
    </submittedName>
</protein>
<dbReference type="AlphaFoldDB" id="A0AAV7AAH5"/>
<name>A0AAV7AAH5_ENGPU</name>
<feature type="region of interest" description="Disordered" evidence="1">
    <location>
        <begin position="1"/>
        <end position="27"/>
    </location>
</feature>
<organism evidence="2 3">
    <name type="scientific">Engystomops pustulosus</name>
    <name type="common">Tungara frog</name>
    <name type="synonym">Physalaemus pustulosus</name>
    <dbReference type="NCBI Taxonomy" id="76066"/>
    <lineage>
        <taxon>Eukaryota</taxon>
        <taxon>Metazoa</taxon>
        <taxon>Chordata</taxon>
        <taxon>Craniata</taxon>
        <taxon>Vertebrata</taxon>
        <taxon>Euteleostomi</taxon>
        <taxon>Amphibia</taxon>
        <taxon>Batrachia</taxon>
        <taxon>Anura</taxon>
        <taxon>Neobatrachia</taxon>
        <taxon>Hyloidea</taxon>
        <taxon>Leptodactylidae</taxon>
        <taxon>Leiuperinae</taxon>
        <taxon>Engystomops</taxon>
    </lineage>
</organism>
<evidence type="ECO:0000313" key="2">
    <source>
        <dbReference type="EMBL" id="KAG8556862.1"/>
    </source>
</evidence>
<reference evidence="2" key="1">
    <citation type="thesis" date="2020" institute="ProQuest LLC" country="789 East Eisenhower Parkway, Ann Arbor, MI, USA">
        <title>Comparative Genomics and Chromosome Evolution.</title>
        <authorList>
            <person name="Mudd A.B."/>
        </authorList>
    </citation>
    <scope>NUCLEOTIDE SEQUENCE</scope>
    <source>
        <strain evidence="2">237g6f4</strain>
        <tissue evidence="2">Blood</tissue>
    </source>
</reference>
<comment type="caution">
    <text evidence="2">The sequence shown here is derived from an EMBL/GenBank/DDBJ whole genome shotgun (WGS) entry which is preliminary data.</text>
</comment>
<dbReference type="EMBL" id="WNYA01000009">
    <property type="protein sequence ID" value="KAG8556862.1"/>
    <property type="molecule type" value="Genomic_DNA"/>
</dbReference>
<keyword evidence="3" id="KW-1185">Reference proteome</keyword>